<organism evidence="2 3">
    <name type="scientific">Rhizobium skierniewicense</name>
    <dbReference type="NCBI Taxonomy" id="984260"/>
    <lineage>
        <taxon>Bacteria</taxon>
        <taxon>Pseudomonadati</taxon>
        <taxon>Pseudomonadota</taxon>
        <taxon>Alphaproteobacteria</taxon>
        <taxon>Hyphomicrobiales</taxon>
        <taxon>Rhizobiaceae</taxon>
        <taxon>Rhizobium/Agrobacterium group</taxon>
        <taxon>Rhizobium</taxon>
    </lineage>
</organism>
<feature type="domain" description="Methyltransferase FkbM" evidence="1">
    <location>
        <begin position="114"/>
        <end position="245"/>
    </location>
</feature>
<dbReference type="Proteomes" id="UP000565286">
    <property type="component" value="Unassembled WGS sequence"/>
</dbReference>
<keyword evidence="2" id="KW-0489">Methyltransferase</keyword>
<dbReference type="NCBIfam" id="TIGR01444">
    <property type="entry name" value="fkbM_fam"/>
    <property type="match status" value="1"/>
</dbReference>
<evidence type="ECO:0000313" key="3">
    <source>
        <dbReference type="Proteomes" id="UP000565286"/>
    </source>
</evidence>
<evidence type="ECO:0000313" key="2">
    <source>
        <dbReference type="EMBL" id="MBB3945658.1"/>
    </source>
</evidence>
<dbReference type="GO" id="GO:0008168">
    <property type="term" value="F:methyltransferase activity"/>
    <property type="evidence" value="ECO:0007669"/>
    <property type="project" value="UniProtKB-KW"/>
</dbReference>
<dbReference type="GO" id="GO:0032259">
    <property type="term" value="P:methylation"/>
    <property type="evidence" value="ECO:0007669"/>
    <property type="project" value="UniProtKB-KW"/>
</dbReference>
<evidence type="ECO:0000259" key="1">
    <source>
        <dbReference type="Pfam" id="PF05050"/>
    </source>
</evidence>
<reference evidence="2 3" key="1">
    <citation type="submission" date="2020-08" db="EMBL/GenBank/DDBJ databases">
        <title>Genomic Encyclopedia of Type Strains, Phase IV (KMG-IV): sequencing the most valuable type-strain genomes for metagenomic binning, comparative biology and taxonomic classification.</title>
        <authorList>
            <person name="Goeker M."/>
        </authorList>
    </citation>
    <scope>NUCLEOTIDE SEQUENCE [LARGE SCALE GENOMIC DNA]</scope>
    <source>
        <strain evidence="2 3">DSM 26438</strain>
    </source>
</reference>
<dbReference type="InterPro" id="IPR029063">
    <property type="entry name" value="SAM-dependent_MTases_sf"/>
</dbReference>
<dbReference type="InterPro" id="IPR006342">
    <property type="entry name" value="FkbM_mtfrase"/>
</dbReference>
<dbReference type="Gene3D" id="3.40.50.150">
    <property type="entry name" value="Vaccinia Virus protein VP39"/>
    <property type="match status" value="1"/>
</dbReference>
<dbReference type="RefSeq" id="WP_183895301.1">
    <property type="nucleotide sequence ID" value="NZ_JACIDV010000004.1"/>
</dbReference>
<protein>
    <submittedName>
        <fullName evidence="2">FkbM family methyltransferase</fullName>
    </submittedName>
</protein>
<dbReference type="PANTHER" id="PTHR34203">
    <property type="entry name" value="METHYLTRANSFERASE, FKBM FAMILY PROTEIN"/>
    <property type="match status" value="1"/>
</dbReference>
<dbReference type="PANTHER" id="PTHR34203:SF15">
    <property type="entry name" value="SLL1173 PROTEIN"/>
    <property type="match status" value="1"/>
</dbReference>
<sequence>MRVIDVADLRDNWASRHDTHVLGVLVKKILRSAKRRFLELVNAKSITVEGLEIVIEKGVIPENVRQELLRDKYEDTERNLLLTFLKPGMRVLEIGTGIGFISLLAARIVGEENVFCYEANASLEAIIRKNHALNALTPTLTMRAVTTDGQDVVFYQSDNVISSSVYDRQRNDRKTVVKSVAFHAVLDEIDPDVLVMDVEGAEIDLLALPSLKNIRHIIVELHPHIVGQEQIDALLLHLKQDCDYSVVARDRKTVYLQSIVARDA</sequence>
<keyword evidence="2" id="KW-0808">Transferase</keyword>
<proteinExistence type="predicted"/>
<dbReference type="EMBL" id="JACIDV010000004">
    <property type="protein sequence ID" value="MBB3945658.1"/>
    <property type="molecule type" value="Genomic_DNA"/>
</dbReference>
<name>A0A7W6C7Z8_9HYPH</name>
<dbReference type="AlphaFoldDB" id="A0A7W6C7Z8"/>
<dbReference type="InterPro" id="IPR052514">
    <property type="entry name" value="SAM-dependent_MTase"/>
</dbReference>
<keyword evidence="3" id="KW-1185">Reference proteome</keyword>
<dbReference type="Pfam" id="PF05050">
    <property type="entry name" value="Methyltransf_21"/>
    <property type="match status" value="1"/>
</dbReference>
<gene>
    <name evidence="2" type="ORF">GGQ73_001593</name>
</gene>
<accession>A0A7W6C7Z8</accession>
<dbReference type="SUPFAM" id="SSF53335">
    <property type="entry name" value="S-adenosyl-L-methionine-dependent methyltransferases"/>
    <property type="match status" value="1"/>
</dbReference>
<comment type="caution">
    <text evidence="2">The sequence shown here is derived from an EMBL/GenBank/DDBJ whole genome shotgun (WGS) entry which is preliminary data.</text>
</comment>